<protein>
    <submittedName>
        <fullName evidence="1">Uncharacterized protein</fullName>
    </submittedName>
</protein>
<feature type="non-terminal residue" evidence="1">
    <location>
        <position position="1"/>
    </location>
</feature>
<organism evidence="1">
    <name type="scientific">marine sediment metagenome</name>
    <dbReference type="NCBI Taxonomy" id="412755"/>
    <lineage>
        <taxon>unclassified sequences</taxon>
        <taxon>metagenomes</taxon>
        <taxon>ecological metagenomes</taxon>
    </lineage>
</organism>
<proteinExistence type="predicted"/>
<comment type="caution">
    <text evidence="1">The sequence shown here is derived from an EMBL/GenBank/DDBJ whole genome shotgun (WGS) entry which is preliminary data.</text>
</comment>
<name>X0UP56_9ZZZZ</name>
<dbReference type="EMBL" id="BARS01018060">
    <property type="protein sequence ID" value="GAF90290.1"/>
    <property type="molecule type" value="Genomic_DNA"/>
</dbReference>
<gene>
    <name evidence="1" type="ORF">S01H1_29455</name>
</gene>
<dbReference type="AlphaFoldDB" id="X0UP56"/>
<evidence type="ECO:0000313" key="1">
    <source>
        <dbReference type="EMBL" id="GAF90290.1"/>
    </source>
</evidence>
<sequence>LQKVAYPKSTILIMTNYEVTKSIQSLAGLIGREAKL</sequence>
<reference evidence="1" key="1">
    <citation type="journal article" date="2014" name="Front. Microbiol.">
        <title>High frequency of phylogenetically diverse reductive dehalogenase-homologous genes in deep subseafloor sedimentary metagenomes.</title>
        <authorList>
            <person name="Kawai M."/>
            <person name="Futagami T."/>
            <person name="Toyoda A."/>
            <person name="Takaki Y."/>
            <person name="Nishi S."/>
            <person name="Hori S."/>
            <person name="Arai W."/>
            <person name="Tsubouchi T."/>
            <person name="Morono Y."/>
            <person name="Uchiyama I."/>
            <person name="Ito T."/>
            <person name="Fujiyama A."/>
            <person name="Inagaki F."/>
            <person name="Takami H."/>
        </authorList>
    </citation>
    <scope>NUCLEOTIDE SEQUENCE</scope>
    <source>
        <strain evidence="1">Expedition CK06-06</strain>
    </source>
</reference>
<accession>X0UP56</accession>